<dbReference type="OrthoDB" id="1896025at2759"/>
<evidence type="ECO:0000259" key="2">
    <source>
        <dbReference type="Pfam" id="PF13259"/>
    </source>
</evidence>
<keyword evidence="4" id="KW-1185">Reference proteome</keyword>
<dbReference type="PANTHER" id="PTHR33373">
    <property type="entry name" value="OS07G0479600 PROTEIN"/>
    <property type="match status" value="1"/>
</dbReference>
<feature type="domain" description="Gag1-like clamp" evidence="2">
    <location>
        <begin position="73"/>
        <end position="113"/>
    </location>
</feature>
<gene>
    <name evidence="3" type="primary">LOC115706702</name>
</gene>
<feature type="compositionally biased region" description="Polar residues" evidence="1">
    <location>
        <begin position="8"/>
        <end position="17"/>
    </location>
</feature>
<evidence type="ECO:0000313" key="4">
    <source>
        <dbReference type="Proteomes" id="UP000596661"/>
    </source>
</evidence>
<accession>A0A803NWH9</accession>
<dbReference type="Gramene" id="evm.model.02.2134">
    <property type="protein sequence ID" value="cds.evm.model.02.2134"/>
    <property type="gene ID" value="evm.TU.02.2134"/>
</dbReference>
<dbReference type="EMBL" id="UZAU01000234">
    <property type="status" value="NOT_ANNOTATED_CDS"/>
    <property type="molecule type" value="Genomic_DNA"/>
</dbReference>
<reference evidence="3 4" key="1">
    <citation type="submission" date="2018-11" db="EMBL/GenBank/DDBJ databases">
        <authorList>
            <person name="Grassa J C."/>
        </authorList>
    </citation>
    <scope>NUCLEOTIDE SEQUENCE [LARGE SCALE GENOMIC DNA]</scope>
</reference>
<accession>A0A803NWH8</accession>
<proteinExistence type="predicted"/>
<evidence type="ECO:0000256" key="1">
    <source>
        <dbReference type="SAM" id="MobiDB-lite"/>
    </source>
</evidence>
<dbReference type="Gramene" id="evm.model.02.2134.1.5bd9b136">
    <property type="protein sequence ID" value="cds.evm.model.02.2134.1.5bd9b136"/>
    <property type="gene ID" value="evm.TU.02.2134"/>
</dbReference>
<dbReference type="InterPro" id="IPR025124">
    <property type="entry name" value="Gag1-like_clamp"/>
</dbReference>
<organism evidence="3 4">
    <name type="scientific">Cannabis sativa</name>
    <name type="common">Hemp</name>
    <name type="synonym">Marijuana</name>
    <dbReference type="NCBI Taxonomy" id="3483"/>
    <lineage>
        <taxon>Eukaryota</taxon>
        <taxon>Viridiplantae</taxon>
        <taxon>Streptophyta</taxon>
        <taxon>Embryophyta</taxon>
        <taxon>Tracheophyta</taxon>
        <taxon>Spermatophyta</taxon>
        <taxon>Magnoliopsida</taxon>
        <taxon>eudicotyledons</taxon>
        <taxon>Gunneridae</taxon>
        <taxon>Pentapetalae</taxon>
        <taxon>rosids</taxon>
        <taxon>fabids</taxon>
        <taxon>Rosales</taxon>
        <taxon>Cannabaceae</taxon>
        <taxon>Cannabis</taxon>
    </lineage>
</organism>
<dbReference type="Gramene" id="evm.model.02.2134.3.5bd9b136">
    <property type="protein sequence ID" value="cds.evm.model.02.2134.3.5bd9b136"/>
    <property type="gene ID" value="evm.TU.02.2134"/>
</dbReference>
<dbReference type="PANTHER" id="PTHR33373:SF28">
    <property type="entry name" value="OS07G0479600 PROTEIN"/>
    <property type="match status" value="1"/>
</dbReference>
<protein>
    <recommendedName>
        <fullName evidence="2">Gag1-like clamp domain-containing protein</fullName>
    </recommendedName>
</protein>
<feature type="region of interest" description="Disordered" evidence="1">
    <location>
        <begin position="1"/>
        <end position="32"/>
    </location>
</feature>
<dbReference type="EnsemblPlants" id="evm.model.02.2134.1.5bd9b136">
    <property type="protein sequence ID" value="cds.evm.model.02.2134.1.5bd9b136"/>
    <property type="gene ID" value="evm.TU.02.2134"/>
</dbReference>
<evidence type="ECO:0000313" key="3">
    <source>
        <dbReference type="EnsemblPlants" id="cds.evm.model.02.2134.3.5bd9b136"/>
    </source>
</evidence>
<dbReference type="GeneID" id="115706702"/>
<dbReference type="EnsemblPlants" id="evm.model.02.2134.3.5bd9b136">
    <property type="protein sequence ID" value="cds.evm.model.02.2134.3.5bd9b136"/>
    <property type="gene ID" value="evm.TU.02.2134"/>
</dbReference>
<sequence>MEIMEVNAGNSPSNGKQASEHPNLANTNKKPAEKEIKTSVFVNYAAIAWNESRKEWVGDKSQQVKRMAKDPIISWSTAYEDLLSTHEPFPEPIPLPEMVDFLVDIWHDEGLFD</sequence>
<dbReference type="EnsemblPlants" id="evm.model.02.2134">
    <property type="protein sequence ID" value="cds.evm.model.02.2134"/>
    <property type="gene ID" value="evm.TU.02.2134"/>
</dbReference>
<dbReference type="RefSeq" id="XP_030490276.1">
    <property type="nucleotide sequence ID" value="XM_030634416.2"/>
</dbReference>
<reference evidence="3" key="2">
    <citation type="submission" date="2021-03" db="UniProtKB">
        <authorList>
            <consortium name="EnsemblPlants"/>
        </authorList>
    </citation>
    <scope>IDENTIFICATION</scope>
</reference>
<dbReference type="AlphaFoldDB" id="A0A803NWI1"/>
<dbReference type="OMA" id="MELYTAN"/>
<accession>A0A803NWI1</accession>
<name>A0A803NWI1_CANSA</name>
<dbReference type="Pfam" id="PF13259">
    <property type="entry name" value="clamp_Gag1-like"/>
    <property type="match status" value="2"/>
</dbReference>
<feature type="domain" description="Gag1-like clamp" evidence="2">
    <location>
        <begin position="11"/>
        <end position="68"/>
    </location>
</feature>
<dbReference type="KEGG" id="csav:115706702"/>
<dbReference type="Proteomes" id="UP000596661">
    <property type="component" value="Chromosome 2"/>
</dbReference>